<evidence type="ECO:0000256" key="1">
    <source>
        <dbReference type="SAM" id="SignalP"/>
    </source>
</evidence>
<dbReference type="Proteomes" id="UP000477680">
    <property type="component" value="Chromosome"/>
</dbReference>
<organism evidence="2 3">
    <name type="scientific">Kineobactrum salinum</name>
    <dbReference type="NCBI Taxonomy" id="2708301"/>
    <lineage>
        <taxon>Bacteria</taxon>
        <taxon>Pseudomonadati</taxon>
        <taxon>Pseudomonadota</taxon>
        <taxon>Gammaproteobacteria</taxon>
        <taxon>Cellvibrionales</taxon>
        <taxon>Halieaceae</taxon>
        <taxon>Kineobactrum</taxon>
    </lineage>
</organism>
<dbReference type="RefSeq" id="WP_163496875.1">
    <property type="nucleotide sequence ID" value="NZ_CP048711.1"/>
</dbReference>
<reference evidence="2 3" key="1">
    <citation type="submission" date="2020-02" db="EMBL/GenBank/DDBJ databases">
        <title>Genome sequencing for Kineobactrum sp. M2.</title>
        <authorList>
            <person name="Park S.-J."/>
        </authorList>
    </citation>
    <scope>NUCLEOTIDE SEQUENCE [LARGE SCALE GENOMIC DNA]</scope>
    <source>
        <strain evidence="2 3">M2</strain>
    </source>
</reference>
<accession>A0A6C0U673</accession>
<keyword evidence="3" id="KW-1185">Reference proteome</keyword>
<proteinExistence type="predicted"/>
<dbReference type="AlphaFoldDB" id="A0A6C0U673"/>
<evidence type="ECO:0000313" key="2">
    <source>
        <dbReference type="EMBL" id="QIB67448.1"/>
    </source>
</evidence>
<name>A0A6C0U673_9GAMM</name>
<dbReference type="KEGG" id="kim:G3T16_20705"/>
<evidence type="ECO:0000313" key="3">
    <source>
        <dbReference type="Proteomes" id="UP000477680"/>
    </source>
</evidence>
<feature type="chain" id="PRO_5025645557" evidence="1">
    <location>
        <begin position="27"/>
        <end position="221"/>
    </location>
</feature>
<sequence length="221" mass="24059">MPLRTFTVMLSALLLSGCFTVMTSQAPVVATYGISEQQKMQAAHHWLVLAEHEAHNMLVDPTLSGKALYVQQGEGADFAQGFEALLTSELVSRGGFVRTEPDNAARITTRVQLLRHKDRQFVRAPQGALTALAAGIAVATVPYNHWTEPALALIPAAAAGDAFSGNWTARTETEVIVTTQVTQNSRILYSSSNIYYINGGDNDHYGGERRTARSIPVTDQW</sequence>
<gene>
    <name evidence="2" type="ORF">G3T16_20705</name>
</gene>
<dbReference type="EMBL" id="CP048711">
    <property type="protein sequence ID" value="QIB67448.1"/>
    <property type="molecule type" value="Genomic_DNA"/>
</dbReference>
<keyword evidence="1" id="KW-0732">Signal</keyword>
<dbReference type="PROSITE" id="PS51257">
    <property type="entry name" value="PROKAR_LIPOPROTEIN"/>
    <property type="match status" value="1"/>
</dbReference>
<feature type="signal peptide" evidence="1">
    <location>
        <begin position="1"/>
        <end position="26"/>
    </location>
</feature>
<protein>
    <submittedName>
        <fullName evidence="2">Uncharacterized protein</fullName>
    </submittedName>
</protein>